<dbReference type="AlphaFoldDB" id="A0A2P8QYZ0"/>
<keyword evidence="1 4" id="KW-0963">Cytoplasm</keyword>
<dbReference type="SUPFAM" id="SSF69287">
    <property type="entry name" value="Urease metallochaperone UreE, N-terminal domain"/>
    <property type="match status" value="1"/>
</dbReference>
<dbReference type="PIRSF" id="PIRSF036402">
    <property type="entry name" value="Ureas_acces_UreE"/>
    <property type="match status" value="1"/>
</dbReference>
<keyword evidence="2 4" id="KW-0533">Nickel</keyword>
<keyword evidence="7" id="KW-1185">Reference proteome</keyword>
<dbReference type="GO" id="GO:0006457">
    <property type="term" value="P:protein folding"/>
    <property type="evidence" value="ECO:0007669"/>
    <property type="project" value="InterPro"/>
</dbReference>
<evidence type="ECO:0000256" key="2">
    <source>
        <dbReference type="ARBA" id="ARBA00022596"/>
    </source>
</evidence>
<evidence type="ECO:0000256" key="1">
    <source>
        <dbReference type="ARBA" id="ARBA00022490"/>
    </source>
</evidence>
<dbReference type="EMBL" id="PDHH01000007">
    <property type="protein sequence ID" value="PSM51452.1"/>
    <property type="molecule type" value="Genomic_DNA"/>
</dbReference>
<name>A0A2P8QYZ0_9BACT</name>
<dbReference type="RefSeq" id="WP_106872376.1">
    <property type="nucleotide sequence ID" value="NZ_CP053841.1"/>
</dbReference>
<dbReference type="Gene3D" id="2.60.260.20">
    <property type="entry name" value="Urease metallochaperone UreE, N-terminal domain"/>
    <property type="match status" value="1"/>
</dbReference>
<organism evidence="6 7">
    <name type="scientific">Campylobacter blaseri</name>
    <dbReference type="NCBI Taxonomy" id="2042961"/>
    <lineage>
        <taxon>Bacteria</taxon>
        <taxon>Pseudomonadati</taxon>
        <taxon>Campylobacterota</taxon>
        <taxon>Epsilonproteobacteria</taxon>
        <taxon>Campylobacterales</taxon>
        <taxon>Campylobacteraceae</taxon>
        <taxon>Campylobacter</taxon>
    </lineage>
</organism>
<dbReference type="OrthoDB" id="9810882at2"/>
<dbReference type="GO" id="GO:0005737">
    <property type="term" value="C:cytoplasm"/>
    <property type="evidence" value="ECO:0007669"/>
    <property type="project" value="UniProtKB-SubCell"/>
</dbReference>
<comment type="caution">
    <text evidence="6">The sequence shown here is derived from an EMBL/GenBank/DDBJ whole genome shotgun (WGS) entry which is preliminary data.</text>
</comment>
<keyword evidence="3 4" id="KW-0143">Chaperone</keyword>
<dbReference type="GO" id="GO:0065003">
    <property type="term" value="P:protein-containing complex assembly"/>
    <property type="evidence" value="ECO:0007669"/>
    <property type="project" value="InterPro"/>
</dbReference>
<comment type="subcellular location">
    <subcellularLocation>
        <location evidence="4">Cytoplasm</location>
    </subcellularLocation>
</comment>
<dbReference type="SUPFAM" id="SSF69737">
    <property type="entry name" value="Urease metallochaperone UreE, C-terminal domain"/>
    <property type="match status" value="1"/>
</dbReference>
<comment type="similarity">
    <text evidence="4">Belongs to the UreE family.</text>
</comment>
<dbReference type="HAMAP" id="MF_00822">
    <property type="entry name" value="UreE"/>
    <property type="match status" value="1"/>
</dbReference>
<reference evidence="7" key="1">
    <citation type="submission" date="2017-10" db="EMBL/GenBank/DDBJ databases">
        <title>Campylobacter species from seals.</title>
        <authorList>
            <person name="Gilbert M.J."/>
            <person name="Zomer A.L."/>
            <person name="Timmerman A.J."/>
            <person name="Duim B."/>
            <person name="Wagenaar J.A."/>
        </authorList>
    </citation>
    <scope>NUCLEOTIDE SEQUENCE [LARGE SCALE GENOMIC DNA]</scope>
    <source>
        <strain evidence="7">17S00004-5</strain>
    </source>
</reference>
<dbReference type="GO" id="GO:0051082">
    <property type="term" value="F:unfolded protein binding"/>
    <property type="evidence" value="ECO:0007669"/>
    <property type="project" value="UniProtKB-UniRule"/>
</dbReference>
<evidence type="ECO:0000313" key="6">
    <source>
        <dbReference type="EMBL" id="PSM51452.1"/>
    </source>
</evidence>
<proteinExistence type="inferred from homology"/>
<evidence type="ECO:0000313" key="7">
    <source>
        <dbReference type="Proteomes" id="UP000240535"/>
    </source>
</evidence>
<feature type="domain" description="Urease accessory protein UreE C-terminal" evidence="5">
    <location>
        <begin position="84"/>
        <end position="164"/>
    </location>
</feature>
<dbReference type="GO" id="GO:0016151">
    <property type="term" value="F:nickel cation binding"/>
    <property type="evidence" value="ECO:0007669"/>
    <property type="project" value="UniProtKB-UniRule"/>
</dbReference>
<dbReference type="InterPro" id="IPR007864">
    <property type="entry name" value="UreE_C_dom"/>
</dbReference>
<dbReference type="InterPro" id="IPR036118">
    <property type="entry name" value="UreE_N_sf"/>
</dbReference>
<gene>
    <name evidence="4" type="primary">ureE</name>
    <name evidence="6" type="ORF">CQ405_07740</name>
</gene>
<accession>A0A2P8QYZ0</accession>
<evidence type="ECO:0000256" key="3">
    <source>
        <dbReference type="ARBA" id="ARBA00023186"/>
    </source>
</evidence>
<dbReference type="Proteomes" id="UP000240535">
    <property type="component" value="Unassembled WGS sequence"/>
</dbReference>
<protein>
    <recommendedName>
        <fullName evidence="4">Urease accessory protein UreE</fullName>
    </recommendedName>
</protein>
<dbReference type="GO" id="GO:0019627">
    <property type="term" value="P:urea metabolic process"/>
    <property type="evidence" value="ECO:0007669"/>
    <property type="project" value="InterPro"/>
</dbReference>
<comment type="function">
    <text evidence="4">Involved in urease metallocenter assembly. Binds nickel. Probably functions as a nickel donor during metallocenter assembly.</text>
</comment>
<sequence length="165" mass="19181">MIINKVLDNEVDSDFSKYKTIYATMPFDHSHKRIQKLKADDGMEFHFMLDEDVRVRGLNHGDIFFRDEKTKTQYAIKIAEILCLVIKVKNSKDRASIGYVIGNRHAKVYFGDNVYELLTPYEKTMEDMLSQIKEVKVSKGHRVLLPEKSLMAILPNSQEPHSHDH</sequence>
<dbReference type="Pfam" id="PF05194">
    <property type="entry name" value="UreE_C"/>
    <property type="match status" value="1"/>
</dbReference>
<dbReference type="Gene3D" id="3.30.70.790">
    <property type="entry name" value="UreE, C-terminal domain"/>
    <property type="match status" value="1"/>
</dbReference>
<evidence type="ECO:0000259" key="5">
    <source>
        <dbReference type="Pfam" id="PF05194"/>
    </source>
</evidence>
<evidence type="ECO:0000256" key="4">
    <source>
        <dbReference type="HAMAP-Rule" id="MF_00822"/>
    </source>
</evidence>
<dbReference type="InterPro" id="IPR012406">
    <property type="entry name" value="UreE"/>
</dbReference>